<evidence type="ECO:0000256" key="1">
    <source>
        <dbReference type="SAM" id="MobiDB-lite"/>
    </source>
</evidence>
<proteinExistence type="predicted"/>
<sequence length="1022" mass="114760">MDRQVKTRGLASFVRTTGNNFVSKLRRGHSHHQTAPAASSHPSILSDPLPFEVPKGCVTNGTKLRFADTRDPYLPAVYEVKSHPRIPKDLASNTIKRILVVPWPKGNAPYLKFYFNYCKANVPIPGSRNATIPSWGKLEVGDIVFVRDIAGSGDGIDDSFEVFVGDIDEDSEDGKLIKALRDEMLGPKEDRSANFGTAFEQCTKRANPVGGSGRCYGCGLSHQKPRNLVTPAVGGKIPIWVATKFFRRLLPAEYKCLETACDLNNVPRIGTDDNVLYQGVQLNLSDPVYDTGVINFIKALAFFGGKHFDKHDSPGGWTTMFSYPDMPIGNGWEGGRFHLVELGLYAELDGLKSITFTGLRLHGGTPPLAPAGTPIPPWAYRWVVVLYPQGAILDGKATVNVAATSKGFPVQVIPAMLDAMAPEPEIENNNGSMVEEDEPEPLRMSARELNFLDDGKIVMTPQAEIDFLARSFFLHTLYNQKEISGGSLMKYETYRHGWSIKRDDDIIYYAGPWDLAPGNSDALLRQTAQVQWAQHCKQRLEIIPSALRNFNGPPIKIPPPRFLNNSGRAKRAIYRKTAASKINAKLKKGKAKTALSEIIDAANKAPQVVQEKSLVQMPAQPKRKSNAPADGERKSKRIRDRMNALHGTEPLLMEKITYELRSIYSHRVCTKACCSYEYFVEWDDGVPGTKEWIHEYQIDTGEMYSSYCRGAFAQVLDSKSYFLKLQCKFADRVSQQTYIQDQGKITIFPIVANQVKRLMLKVKDSNYSSSPHSQDKTTIPFIHNVTKDSLLFTIHLLNEGIAGKEEMDGTSIRGLFQKLNRFHAALETSPLESRTMKAAVDVWPSIALLLTDAKVHDASARLLHHTVMLSHYRLYTWVSESIERVLDYPSSNWWSRLIRAVAEVVELGVPGTFQFDSLEFFPAIDPPKSYTWLFQKRQNDQRTANTLLTSRIIFHWLGLPMESDDRHRVRSLFLKSVMDSCRTPSILLLDEVWNCWHQTGAPFKKRYEEIGTCIPRTPNSGP</sequence>
<feature type="region of interest" description="Disordered" evidence="1">
    <location>
        <begin position="612"/>
        <end position="637"/>
    </location>
</feature>
<evidence type="ECO:0000313" key="2">
    <source>
        <dbReference type="EMBL" id="KAJ4500527.1"/>
    </source>
</evidence>
<comment type="caution">
    <text evidence="2">The sequence shown here is derived from an EMBL/GenBank/DDBJ whole genome shotgun (WGS) entry which is preliminary data.</text>
</comment>
<gene>
    <name evidence="2" type="ORF">C8R41DRAFT_956779</name>
</gene>
<dbReference type="EMBL" id="JANVFT010000005">
    <property type="protein sequence ID" value="KAJ4500527.1"/>
    <property type="molecule type" value="Genomic_DNA"/>
</dbReference>
<name>A0ABQ8VVX0_9AGAR</name>
<organism evidence="2 3">
    <name type="scientific">Lentinula lateritia</name>
    <dbReference type="NCBI Taxonomy" id="40482"/>
    <lineage>
        <taxon>Eukaryota</taxon>
        <taxon>Fungi</taxon>
        <taxon>Dikarya</taxon>
        <taxon>Basidiomycota</taxon>
        <taxon>Agaricomycotina</taxon>
        <taxon>Agaricomycetes</taxon>
        <taxon>Agaricomycetidae</taxon>
        <taxon>Agaricales</taxon>
        <taxon>Marasmiineae</taxon>
        <taxon>Omphalotaceae</taxon>
        <taxon>Lentinula</taxon>
    </lineage>
</organism>
<protein>
    <submittedName>
        <fullName evidence="2">Uncharacterized protein</fullName>
    </submittedName>
</protein>
<reference evidence="2" key="1">
    <citation type="submission" date="2022-08" db="EMBL/GenBank/DDBJ databases">
        <title>A Global Phylogenomic Analysis of the Shiitake Genus Lentinula.</title>
        <authorList>
            <consortium name="DOE Joint Genome Institute"/>
            <person name="Sierra-Patev S."/>
            <person name="Min B."/>
            <person name="Naranjo-Ortiz M."/>
            <person name="Looney B."/>
            <person name="Konkel Z."/>
            <person name="Slot J.C."/>
            <person name="Sakamoto Y."/>
            <person name="Steenwyk J.L."/>
            <person name="Rokas A."/>
            <person name="Carro J."/>
            <person name="Camarero S."/>
            <person name="Ferreira P."/>
            <person name="Molpeceres G."/>
            <person name="Ruiz-Duenas F.J."/>
            <person name="Serrano A."/>
            <person name="Henrissat B."/>
            <person name="Drula E."/>
            <person name="Hughes K.W."/>
            <person name="Mata J.L."/>
            <person name="Ishikawa N.K."/>
            <person name="Vargas-Isla R."/>
            <person name="Ushijima S."/>
            <person name="Smith C.A."/>
            <person name="Ahrendt S."/>
            <person name="Andreopoulos W."/>
            <person name="He G."/>
            <person name="Labutti K."/>
            <person name="Lipzen A."/>
            <person name="Ng V."/>
            <person name="Riley R."/>
            <person name="Sandor L."/>
            <person name="Barry K."/>
            <person name="Martinez A.T."/>
            <person name="Xiao Y."/>
            <person name="Gibbons J.G."/>
            <person name="Terashima K."/>
            <person name="Grigoriev I.V."/>
            <person name="Hibbett D.S."/>
        </authorList>
    </citation>
    <scope>NUCLEOTIDE SEQUENCE</scope>
    <source>
        <strain evidence="2">RHP3577 ss4</strain>
    </source>
</reference>
<keyword evidence="3" id="KW-1185">Reference proteome</keyword>
<accession>A0ABQ8VVX0</accession>
<evidence type="ECO:0000313" key="3">
    <source>
        <dbReference type="Proteomes" id="UP001150217"/>
    </source>
</evidence>
<dbReference type="Proteomes" id="UP001150217">
    <property type="component" value="Unassembled WGS sequence"/>
</dbReference>